<evidence type="ECO:0000313" key="6">
    <source>
        <dbReference type="Proteomes" id="UP000660454"/>
    </source>
</evidence>
<dbReference type="PANTHER" id="PTHR30146:SF153">
    <property type="entry name" value="LACTOSE OPERON REPRESSOR"/>
    <property type="match status" value="1"/>
</dbReference>
<keyword evidence="2" id="KW-0238">DNA-binding</keyword>
<sequence length="329" mass="35135">MIGDVARLAGVSNQTVSRVLNEHPNVRQDTRDRVLDAMRRLDYRPNLMARGLVRQKSHMLGVISFDSVLFGPATTLLGIGRAARARGYGVTILTPESGDRSSIVDTAASLASQAVAGVVVVFPSQAATTTALLSLPAGLPAVAVEAAPDDAIPAVRIDQLTGARIAVQHLLELGHETVWHVSGPRDRLDAQARVDGWRATLEEAGRTTPPVVVGDWSAESGYRAGLELAERPGITAVFAANDHMALGLLRAFHERGIRVPEDVSVVGFDDIPEAGYLIPPLTTIRPDHEEVGRLAVTTLLGLVDETEQDATAPPYVVPTLVRRRSTAAR</sequence>
<dbReference type="CDD" id="cd01574">
    <property type="entry name" value="PBP1_LacI"/>
    <property type="match status" value="1"/>
</dbReference>
<evidence type="ECO:0000259" key="4">
    <source>
        <dbReference type="PROSITE" id="PS50932"/>
    </source>
</evidence>
<dbReference type="RefSeq" id="WP_239108727.1">
    <property type="nucleotide sequence ID" value="NZ_BOOF01000032.1"/>
</dbReference>
<name>A0ABQ4GT15_9ACTN</name>
<dbReference type="InterPro" id="IPR046335">
    <property type="entry name" value="LacI/GalR-like_sensor"/>
</dbReference>
<dbReference type="PROSITE" id="PS50932">
    <property type="entry name" value="HTH_LACI_2"/>
    <property type="match status" value="1"/>
</dbReference>
<dbReference type="InterPro" id="IPR000843">
    <property type="entry name" value="HTH_LacI"/>
</dbReference>
<dbReference type="EMBL" id="BOOF01000032">
    <property type="protein sequence ID" value="GIH64586.1"/>
    <property type="molecule type" value="Genomic_DNA"/>
</dbReference>
<dbReference type="SUPFAM" id="SSF53822">
    <property type="entry name" value="Periplasmic binding protein-like I"/>
    <property type="match status" value="1"/>
</dbReference>
<dbReference type="PANTHER" id="PTHR30146">
    <property type="entry name" value="LACI-RELATED TRANSCRIPTIONAL REPRESSOR"/>
    <property type="match status" value="1"/>
</dbReference>
<dbReference type="Proteomes" id="UP000660454">
    <property type="component" value="Unassembled WGS sequence"/>
</dbReference>
<keyword evidence="1" id="KW-0805">Transcription regulation</keyword>
<dbReference type="SUPFAM" id="SSF47413">
    <property type="entry name" value="lambda repressor-like DNA-binding domains"/>
    <property type="match status" value="1"/>
</dbReference>
<dbReference type="SMART" id="SM00354">
    <property type="entry name" value="HTH_LACI"/>
    <property type="match status" value="1"/>
</dbReference>
<dbReference type="InterPro" id="IPR028082">
    <property type="entry name" value="Peripla_BP_I"/>
</dbReference>
<keyword evidence="3" id="KW-0804">Transcription</keyword>
<evidence type="ECO:0000256" key="3">
    <source>
        <dbReference type="ARBA" id="ARBA00023163"/>
    </source>
</evidence>
<evidence type="ECO:0000256" key="1">
    <source>
        <dbReference type="ARBA" id="ARBA00023015"/>
    </source>
</evidence>
<comment type="caution">
    <text evidence="5">The sequence shown here is derived from an EMBL/GenBank/DDBJ whole genome shotgun (WGS) entry which is preliminary data.</text>
</comment>
<reference evidence="5 6" key="1">
    <citation type="submission" date="2021-01" db="EMBL/GenBank/DDBJ databases">
        <title>Whole genome shotgun sequence of Microbispora siamensis NBRC 104113.</title>
        <authorList>
            <person name="Komaki H."/>
            <person name="Tamura T."/>
        </authorList>
    </citation>
    <scope>NUCLEOTIDE SEQUENCE [LARGE SCALE GENOMIC DNA]</scope>
    <source>
        <strain evidence="5 6">NBRC 104113</strain>
    </source>
</reference>
<protein>
    <submittedName>
        <fullName evidence="5">LacI family transcriptional regulator</fullName>
    </submittedName>
</protein>
<dbReference type="Gene3D" id="1.10.260.40">
    <property type="entry name" value="lambda repressor-like DNA-binding domains"/>
    <property type="match status" value="1"/>
</dbReference>
<feature type="domain" description="HTH lacI-type" evidence="4">
    <location>
        <begin position="1"/>
        <end position="54"/>
    </location>
</feature>
<dbReference type="PROSITE" id="PS00356">
    <property type="entry name" value="HTH_LACI_1"/>
    <property type="match status" value="1"/>
</dbReference>
<gene>
    <name evidence="5" type="ORF">Msi02_54030</name>
</gene>
<dbReference type="InterPro" id="IPR010982">
    <property type="entry name" value="Lambda_DNA-bd_dom_sf"/>
</dbReference>
<dbReference type="Pfam" id="PF00356">
    <property type="entry name" value="LacI"/>
    <property type="match status" value="1"/>
</dbReference>
<organism evidence="5 6">
    <name type="scientific">Microbispora siamensis</name>
    <dbReference type="NCBI Taxonomy" id="564413"/>
    <lineage>
        <taxon>Bacteria</taxon>
        <taxon>Bacillati</taxon>
        <taxon>Actinomycetota</taxon>
        <taxon>Actinomycetes</taxon>
        <taxon>Streptosporangiales</taxon>
        <taxon>Streptosporangiaceae</taxon>
        <taxon>Microbispora</taxon>
    </lineage>
</organism>
<evidence type="ECO:0000313" key="5">
    <source>
        <dbReference type="EMBL" id="GIH64586.1"/>
    </source>
</evidence>
<proteinExistence type="predicted"/>
<accession>A0ABQ4GT15</accession>
<dbReference type="Gene3D" id="3.40.50.2300">
    <property type="match status" value="2"/>
</dbReference>
<evidence type="ECO:0000256" key="2">
    <source>
        <dbReference type="ARBA" id="ARBA00023125"/>
    </source>
</evidence>
<keyword evidence="6" id="KW-1185">Reference proteome</keyword>
<dbReference type="Pfam" id="PF13377">
    <property type="entry name" value="Peripla_BP_3"/>
    <property type="match status" value="1"/>
</dbReference>
<dbReference type="CDD" id="cd01392">
    <property type="entry name" value="HTH_LacI"/>
    <property type="match status" value="1"/>
</dbReference>